<accession>A0ABW4CBJ0</accession>
<keyword evidence="4 6" id="KW-1133">Transmembrane helix</keyword>
<comment type="caution">
    <text evidence="7">The sequence shown here is derived from an EMBL/GenBank/DDBJ whole genome shotgun (WGS) entry which is preliminary data.</text>
</comment>
<feature type="transmembrane region" description="Helical" evidence="6">
    <location>
        <begin position="270"/>
        <end position="289"/>
    </location>
</feature>
<evidence type="ECO:0000256" key="4">
    <source>
        <dbReference type="ARBA" id="ARBA00022989"/>
    </source>
</evidence>
<protein>
    <submittedName>
        <fullName evidence="7">AI-2E family transporter</fullName>
    </submittedName>
</protein>
<dbReference type="InterPro" id="IPR002549">
    <property type="entry name" value="AI-2E-like"/>
</dbReference>
<proteinExistence type="inferred from homology"/>
<gene>
    <name evidence="7" type="ORF">ACFQ4Y_07810</name>
</gene>
<feature type="transmembrane region" description="Helical" evidence="6">
    <location>
        <begin position="232"/>
        <end position="258"/>
    </location>
</feature>
<comment type="subcellular location">
    <subcellularLocation>
        <location evidence="1">Membrane</location>
        <topology evidence="1">Multi-pass membrane protein</topology>
    </subcellularLocation>
</comment>
<feature type="transmembrane region" description="Helical" evidence="6">
    <location>
        <begin position="16"/>
        <end position="46"/>
    </location>
</feature>
<feature type="transmembrane region" description="Helical" evidence="6">
    <location>
        <begin position="151"/>
        <end position="167"/>
    </location>
</feature>
<dbReference type="Proteomes" id="UP001597282">
    <property type="component" value="Unassembled WGS sequence"/>
</dbReference>
<reference evidence="8" key="1">
    <citation type="journal article" date="2019" name="Int. J. Syst. Evol. Microbiol.">
        <title>The Global Catalogue of Microorganisms (GCM) 10K type strain sequencing project: providing services to taxonomists for standard genome sequencing and annotation.</title>
        <authorList>
            <consortium name="The Broad Institute Genomics Platform"/>
            <consortium name="The Broad Institute Genome Sequencing Center for Infectious Disease"/>
            <person name="Wu L."/>
            <person name="Ma J."/>
        </authorList>
    </citation>
    <scope>NUCLEOTIDE SEQUENCE [LARGE SCALE GENOMIC DNA]</scope>
    <source>
        <strain evidence="8">S1</strain>
    </source>
</reference>
<dbReference type="EMBL" id="JBHTNU010000006">
    <property type="protein sequence ID" value="MFD1426841.1"/>
    <property type="molecule type" value="Genomic_DNA"/>
</dbReference>
<organism evidence="7 8">
    <name type="scientific">Kroppenstedtia sanguinis</name>
    <dbReference type="NCBI Taxonomy" id="1380684"/>
    <lineage>
        <taxon>Bacteria</taxon>
        <taxon>Bacillati</taxon>
        <taxon>Bacillota</taxon>
        <taxon>Bacilli</taxon>
        <taxon>Bacillales</taxon>
        <taxon>Thermoactinomycetaceae</taxon>
        <taxon>Kroppenstedtia</taxon>
    </lineage>
</organism>
<evidence type="ECO:0000256" key="1">
    <source>
        <dbReference type="ARBA" id="ARBA00004141"/>
    </source>
</evidence>
<feature type="transmembrane region" description="Helical" evidence="6">
    <location>
        <begin position="67"/>
        <end position="88"/>
    </location>
</feature>
<dbReference type="PANTHER" id="PTHR21716:SF62">
    <property type="entry name" value="TRANSPORT PROTEIN YDBI-RELATED"/>
    <property type="match status" value="1"/>
</dbReference>
<evidence type="ECO:0000256" key="3">
    <source>
        <dbReference type="ARBA" id="ARBA00022692"/>
    </source>
</evidence>
<feature type="transmembrane region" description="Helical" evidence="6">
    <location>
        <begin position="301"/>
        <end position="331"/>
    </location>
</feature>
<evidence type="ECO:0000313" key="7">
    <source>
        <dbReference type="EMBL" id="MFD1426841.1"/>
    </source>
</evidence>
<evidence type="ECO:0000256" key="2">
    <source>
        <dbReference type="ARBA" id="ARBA00009773"/>
    </source>
</evidence>
<dbReference type="RefSeq" id="WP_380164322.1">
    <property type="nucleotide sequence ID" value="NZ_JBHTNU010000006.1"/>
</dbReference>
<sequence>MTALKELFQNQGFRRFLVLVIVVLFLLTFRSMLNIMLITFIIAYLMNRFSTYLSRRFQNVLRVGQKVVAVGLYVLLLTVMSIAIYYYIPKLVAELQELVQQLISFYKKPAFTADDHMFKYVMGSLQEMDLARYINQGLDFLVQRISDMGKWGLNFFIAVILSFFFLLEKEKVRRFISNMKLSKAGWVFQELERFGRKFIHSFGKVIEVQFMIASVNSLLSTLMLWLMGFPHLIVLGVMIFLLGLIPVAGVIISLIPLCVIAFKIGGMVKVVYVILMILVLHAFEAYFLNPKFMSSKTHLPIFFTLSILIASEHLYGVWGLILGIPVFIFLLDLFEVPMADETEGV</sequence>
<feature type="transmembrane region" description="Helical" evidence="6">
    <location>
        <begin position="205"/>
        <end position="226"/>
    </location>
</feature>
<evidence type="ECO:0000313" key="8">
    <source>
        <dbReference type="Proteomes" id="UP001597282"/>
    </source>
</evidence>
<keyword evidence="5 6" id="KW-0472">Membrane</keyword>
<name>A0ABW4CBJ0_9BACL</name>
<evidence type="ECO:0000256" key="5">
    <source>
        <dbReference type="ARBA" id="ARBA00023136"/>
    </source>
</evidence>
<comment type="similarity">
    <text evidence="2">Belongs to the autoinducer-2 exporter (AI-2E) (TC 2.A.86) family.</text>
</comment>
<keyword evidence="8" id="KW-1185">Reference proteome</keyword>
<evidence type="ECO:0000256" key="6">
    <source>
        <dbReference type="SAM" id="Phobius"/>
    </source>
</evidence>
<dbReference type="PANTHER" id="PTHR21716">
    <property type="entry name" value="TRANSMEMBRANE PROTEIN"/>
    <property type="match status" value="1"/>
</dbReference>
<dbReference type="Pfam" id="PF01594">
    <property type="entry name" value="AI-2E_transport"/>
    <property type="match status" value="1"/>
</dbReference>
<keyword evidence="3 6" id="KW-0812">Transmembrane</keyword>